<keyword evidence="2" id="KW-0472">Membrane</keyword>
<feature type="compositionally biased region" description="Basic and acidic residues" evidence="1">
    <location>
        <begin position="82"/>
        <end position="91"/>
    </location>
</feature>
<dbReference type="InParanoid" id="A0A5C3PKU2"/>
<dbReference type="EMBL" id="ML211053">
    <property type="protein sequence ID" value="TFK90166.1"/>
    <property type="molecule type" value="Genomic_DNA"/>
</dbReference>
<dbReference type="AlphaFoldDB" id="A0A5C3PKU2"/>
<keyword evidence="4" id="KW-1185">Reference proteome</keyword>
<evidence type="ECO:0000313" key="4">
    <source>
        <dbReference type="Proteomes" id="UP000308197"/>
    </source>
</evidence>
<proteinExistence type="predicted"/>
<feature type="transmembrane region" description="Helical" evidence="2">
    <location>
        <begin position="34"/>
        <end position="54"/>
    </location>
</feature>
<evidence type="ECO:0000256" key="1">
    <source>
        <dbReference type="SAM" id="MobiDB-lite"/>
    </source>
</evidence>
<feature type="region of interest" description="Disordered" evidence="1">
    <location>
        <begin position="59"/>
        <end position="91"/>
    </location>
</feature>
<keyword evidence="2" id="KW-1133">Transmembrane helix</keyword>
<accession>A0A5C3PKU2</accession>
<protein>
    <submittedName>
        <fullName evidence="3">Uncharacterized protein</fullName>
    </submittedName>
</protein>
<keyword evidence="2" id="KW-0812">Transmembrane</keyword>
<evidence type="ECO:0000313" key="3">
    <source>
        <dbReference type="EMBL" id="TFK90166.1"/>
    </source>
</evidence>
<organism evidence="3 4">
    <name type="scientific">Polyporus arcularius HHB13444</name>
    <dbReference type="NCBI Taxonomy" id="1314778"/>
    <lineage>
        <taxon>Eukaryota</taxon>
        <taxon>Fungi</taxon>
        <taxon>Dikarya</taxon>
        <taxon>Basidiomycota</taxon>
        <taxon>Agaricomycotina</taxon>
        <taxon>Agaricomycetes</taxon>
        <taxon>Polyporales</taxon>
        <taxon>Polyporaceae</taxon>
        <taxon>Polyporus</taxon>
    </lineage>
</organism>
<evidence type="ECO:0000256" key="2">
    <source>
        <dbReference type="SAM" id="Phobius"/>
    </source>
</evidence>
<gene>
    <name evidence="3" type="ORF">K466DRAFT_400544</name>
</gene>
<name>A0A5C3PKU2_9APHY</name>
<reference evidence="3 4" key="1">
    <citation type="journal article" date="2019" name="Nat. Ecol. Evol.">
        <title>Megaphylogeny resolves global patterns of mushroom evolution.</title>
        <authorList>
            <person name="Varga T."/>
            <person name="Krizsan K."/>
            <person name="Foldi C."/>
            <person name="Dima B."/>
            <person name="Sanchez-Garcia M."/>
            <person name="Sanchez-Ramirez S."/>
            <person name="Szollosi G.J."/>
            <person name="Szarkandi J.G."/>
            <person name="Papp V."/>
            <person name="Albert L."/>
            <person name="Andreopoulos W."/>
            <person name="Angelini C."/>
            <person name="Antonin V."/>
            <person name="Barry K.W."/>
            <person name="Bougher N.L."/>
            <person name="Buchanan P."/>
            <person name="Buyck B."/>
            <person name="Bense V."/>
            <person name="Catcheside P."/>
            <person name="Chovatia M."/>
            <person name="Cooper J."/>
            <person name="Damon W."/>
            <person name="Desjardin D."/>
            <person name="Finy P."/>
            <person name="Geml J."/>
            <person name="Haridas S."/>
            <person name="Hughes K."/>
            <person name="Justo A."/>
            <person name="Karasinski D."/>
            <person name="Kautmanova I."/>
            <person name="Kiss B."/>
            <person name="Kocsube S."/>
            <person name="Kotiranta H."/>
            <person name="LaButti K.M."/>
            <person name="Lechner B.E."/>
            <person name="Liimatainen K."/>
            <person name="Lipzen A."/>
            <person name="Lukacs Z."/>
            <person name="Mihaltcheva S."/>
            <person name="Morgado L.N."/>
            <person name="Niskanen T."/>
            <person name="Noordeloos M.E."/>
            <person name="Ohm R.A."/>
            <person name="Ortiz-Santana B."/>
            <person name="Ovrebo C."/>
            <person name="Racz N."/>
            <person name="Riley R."/>
            <person name="Savchenko A."/>
            <person name="Shiryaev A."/>
            <person name="Soop K."/>
            <person name="Spirin V."/>
            <person name="Szebenyi C."/>
            <person name="Tomsovsky M."/>
            <person name="Tulloss R.E."/>
            <person name="Uehling J."/>
            <person name="Grigoriev I.V."/>
            <person name="Vagvolgyi C."/>
            <person name="Papp T."/>
            <person name="Martin F.M."/>
            <person name="Miettinen O."/>
            <person name="Hibbett D.S."/>
            <person name="Nagy L.G."/>
        </authorList>
    </citation>
    <scope>NUCLEOTIDE SEQUENCE [LARGE SCALE GENOMIC DNA]</scope>
    <source>
        <strain evidence="3 4">HHB13444</strain>
    </source>
</reference>
<dbReference type="Proteomes" id="UP000308197">
    <property type="component" value="Unassembled WGS sequence"/>
</dbReference>
<sequence length="91" mass="10039">MYDVWCMVYGVWEVRMLRSGYMVRDTGCGVRARFWLGISISIWCGVIWGGCMYATEGAREHDSQDNTEGERVGYDGCTGTGRHGDGDGDGG</sequence>
<feature type="compositionally biased region" description="Basic and acidic residues" evidence="1">
    <location>
        <begin position="59"/>
        <end position="73"/>
    </location>
</feature>